<evidence type="ECO:0000313" key="1">
    <source>
        <dbReference type="EMBL" id="KAJ7044761.1"/>
    </source>
</evidence>
<comment type="caution">
    <text evidence="1">The sequence shown here is derived from an EMBL/GenBank/DDBJ whole genome shotgun (WGS) entry which is preliminary data.</text>
</comment>
<protein>
    <submittedName>
        <fullName evidence="1">Uncharacterized protein</fullName>
    </submittedName>
</protein>
<proteinExistence type="predicted"/>
<dbReference type="AlphaFoldDB" id="A0AAD6TE19"/>
<gene>
    <name evidence="1" type="ORF">C8F04DRAFT_1228521</name>
</gene>
<dbReference type="EMBL" id="JARJCM010000006">
    <property type="protein sequence ID" value="KAJ7044761.1"/>
    <property type="molecule type" value="Genomic_DNA"/>
</dbReference>
<reference evidence="1" key="1">
    <citation type="submission" date="2023-03" db="EMBL/GenBank/DDBJ databases">
        <title>Massive genome expansion in bonnet fungi (Mycena s.s.) driven by repeated elements and novel gene families across ecological guilds.</title>
        <authorList>
            <consortium name="Lawrence Berkeley National Laboratory"/>
            <person name="Harder C.B."/>
            <person name="Miyauchi S."/>
            <person name="Viragh M."/>
            <person name="Kuo A."/>
            <person name="Thoen E."/>
            <person name="Andreopoulos B."/>
            <person name="Lu D."/>
            <person name="Skrede I."/>
            <person name="Drula E."/>
            <person name="Henrissat B."/>
            <person name="Morin E."/>
            <person name="Kohler A."/>
            <person name="Barry K."/>
            <person name="LaButti K."/>
            <person name="Morin E."/>
            <person name="Salamov A."/>
            <person name="Lipzen A."/>
            <person name="Mereny Z."/>
            <person name="Hegedus B."/>
            <person name="Baldrian P."/>
            <person name="Stursova M."/>
            <person name="Weitz H."/>
            <person name="Taylor A."/>
            <person name="Grigoriev I.V."/>
            <person name="Nagy L.G."/>
            <person name="Martin F."/>
            <person name="Kauserud H."/>
        </authorList>
    </citation>
    <scope>NUCLEOTIDE SEQUENCE</scope>
    <source>
        <strain evidence="1">CBHHK200</strain>
    </source>
</reference>
<sequence>MGTPATFFATTYLSFTHTMAFRTCSRRSSAFPPSHFGAVQVNPGCAASKSYMYSLVFPQLRGRKRQRPGYPPYYNYCKSYPQLENGVSARGGWQGNSHCQINYLGLVNDEDYFPCTFTKEDLPAGWSCPRKQHPFDHTMLSTALKPEFLTSSGTRREGRKLWYRVSFKISENEYMPMSFLVNMDTPLSLFLSTARVKMLFLPRPSL</sequence>
<name>A0AAD6TE19_9AGAR</name>
<accession>A0AAD6TE19</accession>
<evidence type="ECO:0000313" key="2">
    <source>
        <dbReference type="Proteomes" id="UP001218188"/>
    </source>
</evidence>
<organism evidence="1 2">
    <name type="scientific">Mycena alexandri</name>
    <dbReference type="NCBI Taxonomy" id="1745969"/>
    <lineage>
        <taxon>Eukaryota</taxon>
        <taxon>Fungi</taxon>
        <taxon>Dikarya</taxon>
        <taxon>Basidiomycota</taxon>
        <taxon>Agaricomycotina</taxon>
        <taxon>Agaricomycetes</taxon>
        <taxon>Agaricomycetidae</taxon>
        <taxon>Agaricales</taxon>
        <taxon>Marasmiineae</taxon>
        <taxon>Mycenaceae</taxon>
        <taxon>Mycena</taxon>
    </lineage>
</organism>
<keyword evidence="2" id="KW-1185">Reference proteome</keyword>
<dbReference type="Proteomes" id="UP001218188">
    <property type="component" value="Unassembled WGS sequence"/>
</dbReference>